<dbReference type="EMBL" id="QJSU01000014">
    <property type="protein sequence ID" value="PYE36508.1"/>
    <property type="molecule type" value="Genomic_DNA"/>
</dbReference>
<evidence type="ECO:0000259" key="4">
    <source>
        <dbReference type="PROSITE" id="PS01124"/>
    </source>
</evidence>
<dbReference type="Proteomes" id="UP000247746">
    <property type="component" value="Unassembled WGS sequence"/>
</dbReference>
<keyword evidence="1" id="KW-0805">Transcription regulation</keyword>
<dbReference type="AlphaFoldDB" id="A0A2V4V1T7"/>
<keyword evidence="2 5" id="KW-0238">DNA-binding</keyword>
<dbReference type="InterPro" id="IPR046532">
    <property type="entry name" value="DUF6597"/>
</dbReference>
<dbReference type="InterPro" id="IPR009057">
    <property type="entry name" value="Homeodomain-like_sf"/>
</dbReference>
<accession>A0A2V4V1T7</accession>
<gene>
    <name evidence="5" type="ORF">DFP82_11417</name>
</gene>
<dbReference type="Gene3D" id="1.10.10.60">
    <property type="entry name" value="Homeodomain-like"/>
    <property type="match status" value="1"/>
</dbReference>
<dbReference type="GO" id="GO:0003700">
    <property type="term" value="F:DNA-binding transcription factor activity"/>
    <property type="evidence" value="ECO:0007669"/>
    <property type="project" value="InterPro"/>
</dbReference>
<dbReference type="Pfam" id="PF12833">
    <property type="entry name" value="HTH_18"/>
    <property type="match status" value="1"/>
</dbReference>
<evidence type="ECO:0000256" key="3">
    <source>
        <dbReference type="ARBA" id="ARBA00023163"/>
    </source>
</evidence>
<protein>
    <submittedName>
        <fullName evidence="5">AraC-like DNA-binding protein</fullName>
    </submittedName>
</protein>
<dbReference type="OrthoDB" id="9809338at2"/>
<dbReference type="SUPFAM" id="SSF46689">
    <property type="entry name" value="Homeodomain-like"/>
    <property type="match status" value="1"/>
</dbReference>
<proteinExistence type="predicted"/>
<keyword evidence="3" id="KW-0804">Transcription</keyword>
<name>A0A2V4V1T7_9GAMM</name>
<evidence type="ECO:0000256" key="2">
    <source>
        <dbReference type="ARBA" id="ARBA00023125"/>
    </source>
</evidence>
<organism evidence="5 6">
    <name type="scientific">Psychrobacter fozii</name>
    <dbReference type="NCBI Taxonomy" id="198480"/>
    <lineage>
        <taxon>Bacteria</taxon>
        <taxon>Pseudomonadati</taxon>
        <taxon>Pseudomonadota</taxon>
        <taxon>Gammaproteobacteria</taxon>
        <taxon>Moraxellales</taxon>
        <taxon>Moraxellaceae</taxon>
        <taxon>Psychrobacter</taxon>
    </lineage>
</organism>
<comment type="caution">
    <text evidence="5">The sequence shown here is derived from an EMBL/GenBank/DDBJ whole genome shotgun (WGS) entry which is preliminary data.</text>
</comment>
<dbReference type="InterPro" id="IPR050204">
    <property type="entry name" value="AraC_XylS_family_regulators"/>
</dbReference>
<dbReference type="PANTHER" id="PTHR46796:SF13">
    <property type="entry name" value="HTH-TYPE TRANSCRIPTIONAL ACTIVATOR RHAS"/>
    <property type="match status" value="1"/>
</dbReference>
<evidence type="ECO:0000313" key="6">
    <source>
        <dbReference type="Proteomes" id="UP000247746"/>
    </source>
</evidence>
<dbReference type="SMART" id="SM00342">
    <property type="entry name" value="HTH_ARAC"/>
    <property type="match status" value="1"/>
</dbReference>
<evidence type="ECO:0000313" key="5">
    <source>
        <dbReference type="EMBL" id="PYE36508.1"/>
    </source>
</evidence>
<dbReference type="PANTHER" id="PTHR46796">
    <property type="entry name" value="HTH-TYPE TRANSCRIPTIONAL ACTIVATOR RHAS-RELATED"/>
    <property type="match status" value="1"/>
</dbReference>
<dbReference type="RefSeq" id="WP_110924359.1">
    <property type="nucleotide sequence ID" value="NZ_QJSU01000014.1"/>
</dbReference>
<dbReference type="Pfam" id="PF20240">
    <property type="entry name" value="DUF6597"/>
    <property type="match status" value="1"/>
</dbReference>
<reference evidence="5 6" key="1">
    <citation type="submission" date="2018-06" db="EMBL/GenBank/DDBJ databases">
        <title>Genomic Encyclopedia of Type Strains, Phase III (KMG-III): the genomes of soil and plant-associated and newly described type strains.</title>
        <authorList>
            <person name="Whitman W."/>
        </authorList>
    </citation>
    <scope>NUCLEOTIDE SEQUENCE [LARGE SCALE GENOMIC DNA]</scope>
    <source>
        <strain evidence="5 6">CECT 5889</strain>
    </source>
</reference>
<dbReference type="PROSITE" id="PS01124">
    <property type="entry name" value="HTH_ARAC_FAMILY_2"/>
    <property type="match status" value="1"/>
</dbReference>
<feature type="domain" description="HTH araC/xylS-type" evidence="4">
    <location>
        <begin position="156"/>
        <end position="258"/>
    </location>
</feature>
<keyword evidence="6" id="KW-1185">Reference proteome</keyword>
<dbReference type="GO" id="GO:0043565">
    <property type="term" value="F:sequence-specific DNA binding"/>
    <property type="evidence" value="ECO:0007669"/>
    <property type="project" value="InterPro"/>
</dbReference>
<evidence type="ECO:0000256" key="1">
    <source>
        <dbReference type="ARBA" id="ARBA00023015"/>
    </source>
</evidence>
<sequence>MNTQLISPIQPYFILDAQNSYQKKEINRDGITHFYCFTLDKEGDAVSVVPDASIDIIFKLHKDKPEAWACGSWRKLGKMVFEHGCSYFGIRYQIGIVPSFLSIKPGDIIDQSIPLQDVSVLGASLVDRLSDCQSFEQQISAFQQTCSQKTDLLESSKLYHVLIKLMLKHHGNISITELCHQSGYSARTIGNSFNDYYGFSPKACNLILRYQHVLDRLMQNDCKRLTDLAIDTGYSDQAHFFRQFKQYNGQGPREFQHMLNKYIHRA</sequence>
<dbReference type="InterPro" id="IPR018060">
    <property type="entry name" value="HTH_AraC"/>
</dbReference>